<evidence type="ECO:0000313" key="7">
    <source>
        <dbReference type="Proteomes" id="UP000315440"/>
    </source>
</evidence>
<comment type="caution">
    <text evidence="6">The sequence shown here is derived from an EMBL/GenBank/DDBJ whole genome shotgun (WGS) entry which is preliminary data.</text>
</comment>
<dbReference type="GO" id="GO:0016887">
    <property type="term" value="F:ATP hydrolysis activity"/>
    <property type="evidence" value="ECO:0007669"/>
    <property type="project" value="InterPro"/>
</dbReference>
<evidence type="ECO:0000256" key="3">
    <source>
        <dbReference type="ARBA" id="ARBA00061607"/>
    </source>
</evidence>
<dbReference type="InterPro" id="IPR027417">
    <property type="entry name" value="P-loop_NTPase"/>
</dbReference>
<keyword evidence="1" id="KW-0547">Nucleotide-binding</keyword>
<dbReference type="InterPro" id="IPR041628">
    <property type="entry name" value="ChlI/MoxR_AAA_lid"/>
</dbReference>
<feature type="domain" description="ATPase AAA-3" evidence="4">
    <location>
        <begin position="52"/>
        <end position="185"/>
    </location>
</feature>
<dbReference type="PANTHER" id="PTHR42759">
    <property type="entry name" value="MOXR FAMILY PROTEIN"/>
    <property type="match status" value="1"/>
</dbReference>
<keyword evidence="7" id="KW-1185">Reference proteome</keyword>
<name>A0A5C5ZXE3_9BACT</name>
<accession>A0A5C5ZXE3</accession>
<dbReference type="Pfam" id="PF17863">
    <property type="entry name" value="AAA_lid_2"/>
    <property type="match status" value="1"/>
</dbReference>
<comment type="similarity">
    <text evidence="3">Belongs to the MoxR family.</text>
</comment>
<dbReference type="PIRSF" id="PIRSF002849">
    <property type="entry name" value="AAA_ATPase_chaperone_MoxR_prd"/>
    <property type="match status" value="1"/>
</dbReference>
<keyword evidence="2" id="KW-0067">ATP-binding</keyword>
<sequence>MSTPTKSSRNLGDVLQEFRQHRFVMQEELQKVIIGQDAVIEQIFAAIFTRGHCLLEGVPGLAKTLMVSTLARILDLEFKRIQFTPDLMPSDITGTNVLDEDEQGKRSFRFVEGPIFTNILLADEINRTPPKTQAALLEAMQERQVTVGQTTYDLPSPFFAIATQNPIEQEGTYPLPEAQLDRFMFNIKVDYPSKDEEEKILAATTRGDKPTVNKVLSGKAILNVQKLVGSVAVSEYAIQYAAALVRATRPRDDSAPKFVQELVDWGAGPRAGQYLIHGGKALAAMDGRFSVAIEDIQKIALPVLRHRVGANFQAQAEGQTTEDIIERLLKEVPTPEIPKFSN</sequence>
<reference evidence="6 7" key="1">
    <citation type="submission" date="2019-02" db="EMBL/GenBank/DDBJ databases">
        <title>Deep-cultivation of Planctomycetes and their phenomic and genomic characterization uncovers novel biology.</title>
        <authorList>
            <person name="Wiegand S."/>
            <person name="Jogler M."/>
            <person name="Boedeker C."/>
            <person name="Pinto D."/>
            <person name="Vollmers J."/>
            <person name="Rivas-Marin E."/>
            <person name="Kohn T."/>
            <person name="Peeters S.H."/>
            <person name="Heuer A."/>
            <person name="Rast P."/>
            <person name="Oberbeckmann S."/>
            <person name="Bunk B."/>
            <person name="Jeske O."/>
            <person name="Meyerdierks A."/>
            <person name="Storesund J.E."/>
            <person name="Kallscheuer N."/>
            <person name="Luecker S."/>
            <person name="Lage O.M."/>
            <person name="Pohl T."/>
            <person name="Merkel B.J."/>
            <person name="Hornburger P."/>
            <person name="Mueller R.-W."/>
            <person name="Bruemmer F."/>
            <person name="Labrenz M."/>
            <person name="Spormann A.M."/>
            <person name="Op Den Camp H."/>
            <person name="Overmann J."/>
            <person name="Amann R."/>
            <person name="Jetten M.S.M."/>
            <person name="Mascher T."/>
            <person name="Medema M.H."/>
            <person name="Devos D.P."/>
            <person name="Kaster A.-K."/>
            <person name="Ovreas L."/>
            <person name="Rohde M."/>
            <person name="Galperin M.Y."/>
            <person name="Jogler C."/>
        </authorList>
    </citation>
    <scope>NUCLEOTIDE SEQUENCE [LARGE SCALE GENOMIC DNA]</scope>
    <source>
        <strain evidence="6 7">Mal64</strain>
    </source>
</reference>
<evidence type="ECO:0000259" key="4">
    <source>
        <dbReference type="Pfam" id="PF07726"/>
    </source>
</evidence>
<evidence type="ECO:0000256" key="2">
    <source>
        <dbReference type="ARBA" id="ARBA00022840"/>
    </source>
</evidence>
<dbReference type="Pfam" id="PF07726">
    <property type="entry name" value="AAA_3"/>
    <property type="match status" value="1"/>
</dbReference>
<protein>
    <submittedName>
        <fullName evidence="6">ATPase family associated with various cellular activities (AAA)</fullName>
    </submittedName>
</protein>
<dbReference type="SUPFAM" id="SSF52540">
    <property type="entry name" value="P-loop containing nucleoside triphosphate hydrolases"/>
    <property type="match status" value="1"/>
</dbReference>
<evidence type="ECO:0000259" key="5">
    <source>
        <dbReference type="Pfam" id="PF17863"/>
    </source>
</evidence>
<evidence type="ECO:0000256" key="1">
    <source>
        <dbReference type="ARBA" id="ARBA00022741"/>
    </source>
</evidence>
<organism evidence="6 7">
    <name type="scientific">Pseudobythopirellula maris</name>
    <dbReference type="NCBI Taxonomy" id="2527991"/>
    <lineage>
        <taxon>Bacteria</taxon>
        <taxon>Pseudomonadati</taxon>
        <taxon>Planctomycetota</taxon>
        <taxon>Planctomycetia</taxon>
        <taxon>Pirellulales</taxon>
        <taxon>Lacipirellulaceae</taxon>
        <taxon>Pseudobythopirellula</taxon>
    </lineage>
</organism>
<feature type="domain" description="ChlI/MoxR AAA lid" evidence="5">
    <location>
        <begin position="259"/>
        <end position="327"/>
    </location>
</feature>
<evidence type="ECO:0000313" key="6">
    <source>
        <dbReference type="EMBL" id="TWT90963.1"/>
    </source>
</evidence>
<proteinExistence type="inferred from homology"/>
<dbReference type="InterPro" id="IPR011703">
    <property type="entry name" value="ATPase_AAA-3"/>
</dbReference>
<dbReference type="FunFam" id="3.40.50.300:FF:000640">
    <property type="entry name" value="MoxR family ATPase"/>
    <property type="match status" value="1"/>
</dbReference>
<dbReference type="InterPro" id="IPR050764">
    <property type="entry name" value="CbbQ/NirQ/NorQ/GpvN"/>
</dbReference>
<dbReference type="AlphaFoldDB" id="A0A5C5ZXE3"/>
<dbReference type="Gene3D" id="3.40.50.300">
    <property type="entry name" value="P-loop containing nucleotide triphosphate hydrolases"/>
    <property type="match status" value="1"/>
</dbReference>
<gene>
    <name evidence="6" type="ORF">Mal64_13620</name>
</gene>
<dbReference type="EMBL" id="SJPQ01000001">
    <property type="protein sequence ID" value="TWT90963.1"/>
    <property type="molecule type" value="Genomic_DNA"/>
</dbReference>
<dbReference type="Gene3D" id="1.10.8.80">
    <property type="entry name" value="Magnesium chelatase subunit I, C-Terminal domain"/>
    <property type="match status" value="1"/>
</dbReference>
<dbReference type="GO" id="GO:0005524">
    <property type="term" value="F:ATP binding"/>
    <property type="evidence" value="ECO:0007669"/>
    <property type="project" value="UniProtKB-KW"/>
</dbReference>
<dbReference type="Proteomes" id="UP000315440">
    <property type="component" value="Unassembled WGS sequence"/>
</dbReference>
<dbReference type="PANTHER" id="PTHR42759:SF1">
    <property type="entry name" value="MAGNESIUM-CHELATASE SUBUNIT CHLD"/>
    <property type="match status" value="1"/>
</dbReference>